<evidence type="ECO:0000256" key="1">
    <source>
        <dbReference type="ARBA" id="ARBA00004613"/>
    </source>
</evidence>
<dbReference type="Gene3D" id="1.10.238.20">
    <property type="entry name" value="Pheromone/general odorant binding protein domain"/>
    <property type="match status" value="1"/>
</dbReference>
<dbReference type="SUPFAM" id="SSF47565">
    <property type="entry name" value="Insect pheromone/odorant-binding proteins"/>
    <property type="match status" value="1"/>
</dbReference>
<dbReference type="OrthoDB" id="7551979at2759"/>
<gene>
    <name evidence="15" type="primary">LOC112456898</name>
</gene>
<evidence type="ECO:0000256" key="2">
    <source>
        <dbReference type="ARBA" id="ARBA00008098"/>
    </source>
</evidence>
<organism evidence="14 15">
    <name type="scientific">Temnothorax curvispinosus</name>
    <dbReference type="NCBI Taxonomy" id="300111"/>
    <lineage>
        <taxon>Eukaryota</taxon>
        <taxon>Metazoa</taxon>
        <taxon>Ecdysozoa</taxon>
        <taxon>Arthropoda</taxon>
        <taxon>Hexapoda</taxon>
        <taxon>Insecta</taxon>
        <taxon>Pterygota</taxon>
        <taxon>Neoptera</taxon>
        <taxon>Endopterygota</taxon>
        <taxon>Hymenoptera</taxon>
        <taxon>Apocrita</taxon>
        <taxon>Aculeata</taxon>
        <taxon>Formicoidea</taxon>
        <taxon>Formicidae</taxon>
        <taxon>Myrmicinae</taxon>
        <taxon>Temnothorax</taxon>
    </lineage>
</organism>
<dbReference type="CDD" id="cd23992">
    <property type="entry name" value="PBP_GOBP"/>
    <property type="match status" value="1"/>
</dbReference>
<keyword evidence="6" id="KW-0589">Pheromone response</keyword>
<keyword evidence="8" id="KW-0085">Behavior</keyword>
<dbReference type="Proteomes" id="UP000504618">
    <property type="component" value="Unplaced"/>
</dbReference>
<sequence>MEKLIFYICTYAVISFTVDAKLGSSTEHYNTCLTENNVSDDDMLTEQDVIHDRHKESENQEKIKKNGCVLQCILEKFGMMEGSEYDIEKMRSETIKGDIDESTKLKLLEGLNNCINETKDLTEKCEKSFDLVVCGLKSKKKVYASRSENQEEHEHKSEK</sequence>
<dbReference type="GO" id="GO:0019236">
    <property type="term" value="P:response to pheromone"/>
    <property type="evidence" value="ECO:0007669"/>
    <property type="project" value="UniProtKB-KW"/>
</dbReference>
<dbReference type="PRINTS" id="PR02007">
    <property type="entry name" value="ODORANTBPGP9"/>
</dbReference>
<keyword evidence="11" id="KW-1015">Disulfide bond</keyword>
<dbReference type="InterPro" id="IPR022354">
    <property type="entry name" value="Pheromone-bd_protein_Gp-9"/>
</dbReference>
<accession>A0A6J1Q023</accession>
<evidence type="ECO:0000256" key="10">
    <source>
        <dbReference type="ARBA" id="ARBA00023106"/>
    </source>
</evidence>
<evidence type="ECO:0000256" key="9">
    <source>
        <dbReference type="ARBA" id="ARBA00022729"/>
    </source>
</evidence>
<dbReference type="AlphaFoldDB" id="A0A6J1Q023"/>
<evidence type="ECO:0000256" key="7">
    <source>
        <dbReference type="ARBA" id="ARBA00022525"/>
    </source>
</evidence>
<reference evidence="15" key="1">
    <citation type="submission" date="2025-08" db="UniProtKB">
        <authorList>
            <consortium name="RefSeq"/>
        </authorList>
    </citation>
    <scope>IDENTIFICATION</scope>
    <source>
        <tissue evidence="15">Whole body</tissue>
    </source>
</reference>
<name>A0A6J1Q023_9HYME</name>
<protein>
    <recommendedName>
        <fullName evidence="4">Pheromone-binding protein Gp-9</fullName>
    </recommendedName>
    <alternativeName>
        <fullName evidence="13">Putative odorant-binding protein Gp-9</fullName>
    </alternativeName>
</protein>
<dbReference type="GO" id="GO:0005615">
    <property type="term" value="C:extracellular space"/>
    <property type="evidence" value="ECO:0007669"/>
    <property type="project" value="InterPro"/>
</dbReference>
<dbReference type="RefSeq" id="XP_024875464.1">
    <property type="nucleotide sequence ID" value="XM_025019696.1"/>
</dbReference>
<comment type="subunit">
    <text evidence="3">Homodimer.</text>
</comment>
<comment type="similarity">
    <text evidence="2">Belongs to the PBP/GOBP family.</text>
</comment>
<evidence type="ECO:0000313" key="15">
    <source>
        <dbReference type="RefSeq" id="XP_024875464.1"/>
    </source>
</evidence>
<comment type="function">
    <text evidence="12">Colony queen number, a major feature of social organization, is associated with worker genotype for Gp-9. Colonies are headed by either a single reproductive queen (monogyne form) or multiple queens (polygyne form). Differences in worker Gp-9 genotypes between social forms may cause differences in workers' abilities to recognize queens and regulate their numbers.</text>
</comment>
<keyword evidence="9" id="KW-0732">Signal</keyword>
<dbReference type="InterPro" id="IPR036728">
    <property type="entry name" value="PBP_GOBP_sf"/>
</dbReference>
<keyword evidence="10" id="KW-0590">Pheromone-binding</keyword>
<evidence type="ECO:0000256" key="3">
    <source>
        <dbReference type="ARBA" id="ARBA00011738"/>
    </source>
</evidence>
<evidence type="ECO:0000256" key="4">
    <source>
        <dbReference type="ARBA" id="ARBA00018422"/>
    </source>
</evidence>
<dbReference type="GO" id="GO:0005550">
    <property type="term" value="F:pheromone binding"/>
    <property type="evidence" value="ECO:0007669"/>
    <property type="project" value="UniProtKB-KW"/>
</dbReference>
<keyword evidence="7" id="KW-0964">Secreted</keyword>
<dbReference type="GO" id="GO:0035176">
    <property type="term" value="P:social behavior"/>
    <property type="evidence" value="ECO:0007669"/>
    <property type="project" value="InterPro"/>
</dbReference>
<proteinExistence type="inferred from homology"/>
<dbReference type="Pfam" id="PF01395">
    <property type="entry name" value="PBP_GOBP"/>
    <property type="match status" value="1"/>
</dbReference>
<dbReference type="InterPro" id="IPR006170">
    <property type="entry name" value="PBP/GOBP"/>
</dbReference>
<dbReference type="GeneID" id="112456898"/>
<evidence type="ECO:0000256" key="5">
    <source>
        <dbReference type="ARBA" id="ARBA00022448"/>
    </source>
</evidence>
<keyword evidence="14" id="KW-1185">Reference proteome</keyword>
<comment type="subcellular location">
    <subcellularLocation>
        <location evidence="1">Secreted</location>
    </subcellularLocation>
</comment>
<evidence type="ECO:0000256" key="8">
    <source>
        <dbReference type="ARBA" id="ARBA00022610"/>
    </source>
</evidence>
<evidence type="ECO:0000256" key="12">
    <source>
        <dbReference type="ARBA" id="ARBA00024844"/>
    </source>
</evidence>
<evidence type="ECO:0000256" key="6">
    <source>
        <dbReference type="ARBA" id="ARBA00022507"/>
    </source>
</evidence>
<evidence type="ECO:0000256" key="13">
    <source>
        <dbReference type="ARBA" id="ARBA00032377"/>
    </source>
</evidence>
<evidence type="ECO:0000313" key="14">
    <source>
        <dbReference type="Proteomes" id="UP000504618"/>
    </source>
</evidence>
<evidence type="ECO:0000256" key="11">
    <source>
        <dbReference type="ARBA" id="ARBA00023157"/>
    </source>
</evidence>
<keyword evidence="5" id="KW-0813">Transport</keyword>